<reference evidence="6 7" key="1">
    <citation type="submission" date="2024-04" db="EMBL/GenBank/DDBJ databases">
        <authorList>
            <person name="Wu Y.S."/>
            <person name="Zhang L."/>
        </authorList>
    </citation>
    <scope>NUCLEOTIDE SEQUENCE [LARGE SCALE GENOMIC DNA]</scope>
    <source>
        <strain evidence="6 7">KG-01</strain>
    </source>
</reference>
<dbReference type="InterPro" id="IPR010160">
    <property type="entry name" value="CRISPR-assoc_prot_Cmr5"/>
</dbReference>
<dbReference type="NCBIfam" id="TIGR01881">
    <property type="entry name" value="cas_Cmr5"/>
    <property type="match status" value="1"/>
</dbReference>
<evidence type="ECO:0000256" key="5">
    <source>
        <dbReference type="ARBA" id="ARBA00030001"/>
    </source>
</evidence>
<keyword evidence="7" id="KW-1185">Reference proteome</keyword>
<evidence type="ECO:0000313" key="6">
    <source>
        <dbReference type="EMBL" id="MEL5989325.1"/>
    </source>
</evidence>
<organism evidence="6 7">
    <name type="scientific">Kurthia gibsonii</name>
    <dbReference type="NCBI Taxonomy" id="33946"/>
    <lineage>
        <taxon>Bacteria</taxon>
        <taxon>Bacillati</taxon>
        <taxon>Bacillota</taxon>
        <taxon>Bacilli</taxon>
        <taxon>Bacillales</taxon>
        <taxon>Caryophanaceae</taxon>
        <taxon>Kurthia</taxon>
    </lineage>
</organism>
<keyword evidence="4" id="KW-0051">Antiviral defense</keyword>
<evidence type="ECO:0000256" key="2">
    <source>
        <dbReference type="ARBA" id="ARBA00006161"/>
    </source>
</evidence>
<dbReference type="InterPro" id="IPR023101">
    <property type="entry name" value="AF1862-like_dom_sf"/>
</dbReference>
<sequence length="120" mass="13742">MRNIQNERAKYAYDKVCDIKSEQKEFTTLARSTPAKIQMAGLGVTIAFLYSKQGGVHKSLYDIVEGWLQNQKIIGEKDELMKAITESSTGKYQAMTVEVQQLLMWVKRFAEGMKKDEKTQ</sequence>
<dbReference type="RefSeq" id="WP_342303139.1">
    <property type="nucleotide sequence ID" value="NZ_JBCEWA010000011.1"/>
</dbReference>
<comment type="similarity">
    <text evidence="2">Belongs to the CRISPR system Cmr5 family.</text>
</comment>
<name>A0ABU9LMW1_9BACL</name>
<dbReference type="SUPFAM" id="SSF158568">
    <property type="entry name" value="AF1862-like"/>
    <property type="match status" value="1"/>
</dbReference>
<protein>
    <recommendedName>
        <fullName evidence="5">CRISPR type III-B/RAMP module-associated protein Cmr5</fullName>
    </recommendedName>
</protein>
<comment type="caution">
    <text evidence="6">The sequence shown here is derived from an EMBL/GenBank/DDBJ whole genome shotgun (WGS) entry which is preliminary data.</text>
</comment>
<dbReference type="EMBL" id="JBCEWA010000011">
    <property type="protein sequence ID" value="MEL5989325.1"/>
    <property type="molecule type" value="Genomic_DNA"/>
</dbReference>
<evidence type="ECO:0000256" key="3">
    <source>
        <dbReference type="ARBA" id="ARBA00022490"/>
    </source>
</evidence>
<gene>
    <name evidence="6" type="primary">cmr5</name>
    <name evidence="6" type="ORF">AAF454_13010</name>
</gene>
<dbReference type="Pfam" id="PF09701">
    <property type="entry name" value="Cas_Cmr5"/>
    <property type="match status" value="1"/>
</dbReference>
<keyword evidence="3" id="KW-0963">Cytoplasm</keyword>
<proteinExistence type="inferred from homology"/>
<comment type="subcellular location">
    <subcellularLocation>
        <location evidence="1">Cytoplasm</location>
    </subcellularLocation>
</comment>
<dbReference type="Proteomes" id="UP001398420">
    <property type="component" value="Unassembled WGS sequence"/>
</dbReference>
<dbReference type="Gene3D" id="1.10.520.30">
    <property type="entry name" value="AF1862-like domain"/>
    <property type="match status" value="1"/>
</dbReference>
<evidence type="ECO:0000256" key="1">
    <source>
        <dbReference type="ARBA" id="ARBA00004496"/>
    </source>
</evidence>
<accession>A0ABU9LMW1</accession>
<evidence type="ECO:0000313" key="7">
    <source>
        <dbReference type="Proteomes" id="UP001398420"/>
    </source>
</evidence>
<evidence type="ECO:0000256" key="4">
    <source>
        <dbReference type="ARBA" id="ARBA00023118"/>
    </source>
</evidence>